<proteinExistence type="predicted"/>
<protein>
    <submittedName>
        <fullName evidence="2">Uncharacterized protein</fullName>
    </submittedName>
</protein>
<accession>A0ABX1C8Q7</accession>
<evidence type="ECO:0000256" key="1">
    <source>
        <dbReference type="SAM" id="MobiDB-lite"/>
    </source>
</evidence>
<keyword evidence="3" id="KW-1185">Reference proteome</keyword>
<reference evidence="2 3" key="1">
    <citation type="submission" date="2020-03" db="EMBL/GenBank/DDBJ databases">
        <title>Draft genome of Streptomyces sp. ventii, isolated from the Axial Seamount in the Pacific Ocean, and resequencing of the two type strains Streptomyces lonarensis strain NCL 716 and Streptomyces bohaiensis strain 11A07.</title>
        <authorList>
            <person name="Loughran R.M."/>
            <person name="Pfannmuller K.M."/>
            <person name="Wasson B.J."/>
            <person name="Deadmond M.C."/>
            <person name="Paddock B.E."/>
            <person name="Koyack M.J."/>
            <person name="Gallegos D.A."/>
            <person name="Mitchell E.A."/>
            <person name="Ushijima B."/>
            <person name="Saw J.H."/>
            <person name="Mcphail K.L."/>
            <person name="Videau P."/>
        </authorList>
    </citation>
    <scope>NUCLEOTIDE SEQUENCE [LARGE SCALE GENOMIC DNA]</scope>
    <source>
        <strain evidence="2 3">11A07</strain>
    </source>
</reference>
<evidence type="ECO:0000313" key="2">
    <source>
        <dbReference type="EMBL" id="NJQ13494.1"/>
    </source>
</evidence>
<sequence length="469" mass="50630">MVNDLAQRVAQAMDEPDDQTMFSRIKNTVARRLKETDPQALVTTTEFFNHTHVPDLVVTWPRRPSTPSRHIYLRTTSNQQELDDDLHRLPSENNPVLLTLGHLEAAERLTEPSGNKLLLDTAAVDSLRPAAGAPDIPQLVSRSVLEGGRGTLDGSTTTGLLITVADGADAARTGTPGPTQRAVQTASDHLNQQVAGRLSSFLAALWQGSGNTLANFPGPQRTTEGLDVTALMYLLETEEISDAAFWNRIVGMLNLAALLQVPSTAAANLQHLMREAISQWTARACMVVPGSRGPEAGPWKWVLHDGDLVLQTPRFHAVVGTSRKALNPAERYDLPSLEEIRARAERFGIPLTQLRMSVTDRHIGYGGAGDDISHDQKLDQLSGAINEAKLVIETDARVSSGAVLNCTFGNRTASAHGSRTQVPLDALVGTTIRLQTKLTDEEGSTVEALLGAQGSPPEASWSQPRLDEG</sequence>
<organism evidence="2 3">
    <name type="scientific">Streptomyces bohaiensis</name>
    <dbReference type="NCBI Taxonomy" id="1431344"/>
    <lineage>
        <taxon>Bacteria</taxon>
        <taxon>Bacillati</taxon>
        <taxon>Actinomycetota</taxon>
        <taxon>Actinomycetes</taxon>
        <taxon>Kitasatosporales</taxon>
        <taxon>Streptomycetaceae</taxon>
        <taxon>Streptomyces</taxon>
    </lineage>
</organism>
<dbReference type="RefSeq" id="WP_168086336.1">
    <property type="nucleotide sequence ID" value="NZ_JAAVJC010000002.1"/>
</dbReference>
<evidence type="ECO:0000313" key="3">
    <source>
        <dbReference type="Proteomes" id="UP000727056"/>
    </source>
</evidence>
<dbReference type="EMBL" id="JAAVJC010000002">
    <property type="protein sequence ID" value="NJQ13494.1"/>
    <property type="molecule type" value="Genomic_DNA"/>
</dbReference>
<gene>
    <name evidence="2" type="ORF">HCN52_00635</name>
</gene>
<feature type="region of interest" description="Disordered" evidence="1">
    <location>
        <begin position="448"/>
        <end position="469"/>
    </location>
</feature>
<comment type="caution">
    <text evidence="2">The sequence shown here is derived from an EMBL/GenBank/DDBJ whole genome shotgun (WGS) entry which is preliminary data.</text>
</comment>
<dbReference type="Proteomes" id="UP000727056">
    <property type="component" value="Unassembled WGS sequence"/>
</dbReference>
<name>A0ABX1C8Q7_9ACTN</name>